<sequence>MNNSHQFYCTIKTQFTALLATSGELFNIFFLSLLCFLRTSAERGATGELLELAVGKDDIVLGFIRPEYRPFTDFSVA</sequence>
<keyword evidence="3" id="KW-1185">Reference proteome</keyword>
<dbReference type="Proteomes" id="UP001211249">
    <property type="component" value="Unassembled WGS sequence"/>
</dbReference>
<dbReference type="EMBL" id="JAQMUC010000063">
    <property type="protein sequence ID" value="MDB9536461.1"/>
    <property type="molecule type" value="Genomic_DNA"/>
</dbReference>
<evidence type="ECO:0000313" key="3">
    <source>
        <dbReference type="Proteomes" id="UP001211249"/>
    </source>
</evidence>
<accession>A0ABT5AGN7</accession>
<organism evidence="2 3">
    <name type="scientific">Dolichospermum planctonicum CS-1226</name>
    <dbReference type="NCBI Taxonomy" id="3021751"/>
    <lineage>
        <taxon>Bacteria</taxon>
        <taxon>Bacillati</taxon>
        <taxon>Cyanobacteriota</taxon>
        <taxon>Cyanophyceae</taxon>
        <taxon>Nostocales</taxon>
        <taxon>Aphanizomenonaceae</taxon>
        <taxon>Dolichospermum</taxon>
        <taxon>Dolichospermum planctonicum</taxon>
    </lineage>
</organism>
<protein>
    <submittedName>
        <fullName evidence="2">Element excision factor XisI family protein</fullName>
    </submittedName>
</protein>
<proteinExistence type="predicted"/>
<feature type="transmembrane region" description="Helical" evidence="1">
    <location>
        <begin position="15"/>
        <end position="37"/>
    </location>
</feature>
<evidence type="ECO:0000256" key="1">
    <source>
        <dbReference type="SAM" id="Phobius"/>
    </source>
</evidence>
<keyword evidence="1" id="KW-0472">Membrane</keyword>
<gene>
    <name evidence="2" type="ORF">PN451_11605</name>
</gene>
<dbReference type="InterPro" id="IPR014968">
    <property type="entry name" value="XisI"/>
</dbReference>
<keyword evidence="1" id="KW-0812">Transmembrane</keyword>
<reference evidence="2 3" key="1">
    <citation type="submission" date="2023-01" db="EMBL/GenBank/DDBJ databases">
        <title>Genomes from the Australian National Cyanobacteria Reference Collection.</title>
        <authorList>
            <person name="Willis A."/>
            <person name="Lee E.M.F."/>
        </authorList>
    </citation>
    <scope>NUCLEOTIDE SEQUENCE [LARGE SCALE GENOMIC DNA]</scope>
    <source>
        <strain evidence="2 3">CS-1226</strain>
    </source>
</reference>
<dbReference type="RefSeq" id="WP_236097116.1">
    <property type="nucleotide sequence ID" value="NZ_JAQMUC010000063.1"/>
</dbReference>
<dbReference type="SUPFAM" id="SSF143847">
    <property type="entry name" value="XisI-like"/>
    <property type="match status" value="1"/>
</dbReference>
<name>A0ABT5AGN7_9CYAN</name>
<dbReference type="Pfam" id="PF08869">
    <property type="entry name" value="XisI"/>
    <property type="match status" value="1"/>
</dbReference>
<dbReference type="Gene3D" id="3.30.310.110">
    <property type="entry name" value="XisI-like"/>
    <property type="match status" value="1"/>
</dbReference>
<keyword evidence="1" id="KW-1133">Transmembrane helix</keyword>
<comment type="caution">
    <text evidence="2">The sequence shown here is derived from an EMBL/GenBank/DDBJ whole genome shotgun (WGS) entry which is preliminary data.</text>
</comment>
<evidence type="ECO:0000313" key="2">
    <source>
        <dbReference type="EMBL" id="MDB9536461.1"/>
    </source>
</evidence>
<dbReference type="InterPro" id="IPR035943">
    <property type="entry name" value="XisI-like_sf"/>
</dbReference>